<keyword evidence="3" id="KW-1185">Reference proteome</keyword>
<organism evidence="2 3">
    <name type="scientific">Dokdonella fugitiva</name>
    <dbReference type="NCBI Taxonomy" id="328517"/>
    <lineage>
        <taxon>Bacteria</taxon>
        <taxon>Pseudomonadati</taxon>
        <taxon>Pseudomonadota</taxon>
        <taxon>Gammaproteobacteria</taxon>
        <taxon>Lysobacterales</taxon>
        <taxon>Rhodanobacteraceae</taxon>
        <taxon>Dokdonella</taxon>
    </lineage>
</organism>
<feature type="domain" description="DUF4158" evidence="1">
    <location>
        <begin position="13"/>
        <end position="176"/>
    </location>
</feature>
<evidence type="ECO:0000313" key="3">
    <source>
        <dbReference type="Proteomes" id="UP000294862"/>
    </source>
</evidence>
<dbReference type="EMBL" id="SLWQ01000004">
    <property type="protein sequence ID" value="TCO40769.1"/>
    <property type="molecule type" value="Genomic_DNA"/>
</dbReference>
<dbReference type="RefSeq" id="WP_131997060.1">
    <property type="nucleotide sequence ID" value="NZ_SLWQ01000004.1"/>
</dbReference>
<dbReference type="Pfam" id="PF13700">
    <property type="entry name" value="DUF4158"/>
    <property type="match status" value="1"/>
</dbReference>
<dbReference type="Proteomes" id="UP000294862">
    <property type="component" value="Unassembled WGS sequence"/>
</dbReference>
<reference evidence="2 3" key="1">
    <citation type="journal article" date="2015" name="Stand. Genomic Sci.">
        <title>Genomic Encyclopedia of Bacterial and Archaeal Type Strains, Phase III: the genomes of soil and plant-associated and newly described type strains.</title>
        <authorList>
            <person name="Whitman W.B."/>
            <person name="Woyke T."/>
            <person name="Klenk H.P."/>
            <person name="Zhou Y."/>
            <person name="Lilburn T.G."/>
            <person name="Beck B.J."/>
            <person name="De Vos P."/>
            <person name="Vandamme P."/>
            <person name="Eisen J.A."/>
            <person name="Garrity G."/>
            <person name="Hugenholtz P."/>
            <person name="Kyrpides N.C."/>
        </authorList>
    </citation>
    <scope>NUCLEOTIDE SEQUENCE [LARGE SCALE GENOMIC DNA]</scope>
    <source>
        <strain evidence="2 3">A3</strain>
    </source>
</reference>
<evidence type="ECO:0000313" key="2">
    <source>
        <dbReference type="EMBL" id="TCO40769.1"/>
    </source>
</evidence>
<comment type="caution">
    <text evidence="2">The sequence shown here is derived from an EMBL/GenBank/DDBJ whole genome shotgun (WGS) entry which is preliminary data.</text>
</comment>
<name>A0A4R2IAQ9_9GAMM</name>
<accession>A0A4R2IAQ9</accession>
<dbReference type="AlphaFoldDB" id="A0A4R2IAQ9"/>
<evidence type="ECO:0000259" key="1">
    <source>
        <dbReference type="Pfam" id="PF13700"/>
    </source>
</evidence>
<gene>
    <name evidence="2" type="ORF">EV148_104130</name>
</gene>
<protein>
    <submittedName>
        <fullName evidence="2">Uncharacterized protein DUF4158</fullName>
    </submittedName>
</protein>
<dbReference type="InterPro" id="IPR025296">
    <property type="entry name" value="DUF4158"/>
</dbReference>
<proteinExistence type="predicted"/>
<dbReference type="OrthoDB" id="5292689at2"/>
<sequence length="475" mass="53759">MSSYLSRYIGAARLPRNLSDFDVDIHFQLSPESVEAIRDRFEKDRKPGSVDRMIAMAAQVVFMRTTGRTLDSVSLIPAPLLRHIGAMLSVATPNIASLRAIYRRRMTAHQHQLWAREHLGLQPFSDEVIERVREVMAAHAGGATTHDELMKWAQVWLHEQKILIPGDRRLRELAADAFMVTKKDTLRLIKKAIPAAQIKACCKEIFSLRSHGQRSESVVRWLKTPPRRHSPSTGAFSSRKSRKDFPDALILSSACAVAPEYEHFHLVTADEHLRAAAGRFGMEFHESLLQFLDAPAIREAREALATEQKIRELSDAFLSVENLDRIAGWLRAGNDEIEDLHLEHEDIDGLEAVGVTVYGATIDYPVPEAIKFLTISLASPSGDDKWALSLSFETQCEVTFATSWPESMKLENERDVTVESADDLVELRESWWARFDAEIIVDTTRWQPGVDTMWSMIETMKPELLVNRAMLVRPV</sequence>